<gene>
    <name evidence="2" type="ORF">Ga0074812_11387</name>
</gene>
<dbReference type="AlphaFoldDB" id="A0A0S4QPQ4"/>
<dbReference type="EMBL" id="FAOZ01000013">
    <property type="protein sequence ID" value="CUU57589.1"/>
    <property type="molecule type" value="Genomic_DNA"/>
</dbReference>
<dbReference type="Pfam" id="PF02515">
    <property type="entry name" value="CoA_transf_3"/>
    <property type="match status" value="1"/>
</dbReference>
<proteinExistence type="predicted"/>
<keyword evidence="2" id="KW-0808">Transferase</keyword>
<dbReference type="Gene3D" id="3.30.1540.10">
    <property type="entry name" value="formyl-coa transferase, domain 3"/>
    <property type="match status" value="1"/>
</dbReference>
<dbReference type="InterPro" id="IPR050509">
    <property type="entry name" value="CoA-transferase_III"/>
</dbReference>
<feature type="region of interest" description="Disordered" evidence="1">
    <location>
        <begin position="235"/>
        <end position="263"/>
    </location>
</feature>
<name>A0A0S4QPQ4_9ACTN</name>
<dbReference type="Gene3D" id="3.40.50.10540">
    <property type="entry name" value="Crotonobetainyl-coa:carnitine coa-transferase, domain 1"/>
    <property type="match status" value="1"/>
</dbReference>
<dbReference type="RefSeq" id="WP_091279495.1">
    <property type="nucleotide sequence ID" value="NZ_FAOZ01000013.1"/>
</dbReference>
<dbReference type="SUPFAM" id="SSF89796">
    <property type="entry name" value="CoA-transferase family III (CaiB/BaiF)"/>
    <property type="match status" value="1"/>
</dbReference>
<dbReference type="PANTHER" id="PTHR48228:SF2">
    <property type="entry name" value="E-CINNAMOYL-COA:R-PHENYLLACTATE COA TRANSFERASE LARGE SUBUNIT"/>
    <property type="match status" value="1"/>
</dbReference>
<dbReference type="InterPro" id="IPR023606">
    <property type="entry name" value="CoA-Trfase_III_dom_1_sf"/>
</dbReference>
<reference evidence="3" key="1">
    <citation type="submission" date="2015-11" db="EMBL/GenBank/DDBJ databases">
        <authorList>
            <person name="Varghese N."/>
        </authorList>
    </citation>
    <scope>NUCLEOTIDE SEQUENCE [LARGE SCALE GENOMIC DNA]</scope>
    <source>
        <strain evidence="3">DSM 45899</strain>
    </source>
</reference>
<protein>
    <submittedName>
        <fullName evidence="2">Crotonobetainyl-CoA:carnitine CoA-transferase CaiB</fullName>
    </submittedName>
</protein>
<dbReference type="InterPro" id="IPR003673">
    <property type="entry name" value="CoA-Trfase_fam_III"/>
</dbReference>
<dbReference type="GO" id="GO:0016740">
    <property type="term" value="F:transferase activity"/>
    <property type="evidence" value="ECO:0007669"/>
    <property type="project" value="UniProtKB-KW"/>
</dbReference>
<evidence type="ECO:0000256" key="1">
    <source>
        <dbReference type="SAM" id="MobiDB-lite"/>
    </source>
</evidence>
<dbReference type="PANTHER" id="PTHR48228">
    <property type="entry name" value="SUCCINYL-COA--D-CITRAMALATE COA-TRANSFERASE"/>
    <property type="match status" value="1"/>
</dbReference>
<dbReference type="Proteomes" id="UP000198802">
    <property type="component" value="Unassembled WGS sequence"/>
</dbReference>
<evidence type="ECO:0000313" key="2">
    <source>
        <dbReference type="EMBL" id="CUU57589.1"/>
    </source>
</evidence>
<dbReference type="InterPro" id="IPR044855">
    <property type="entry name" value="CoA-Trfase_III_dom3_sf"/>
</dbReference>
<evidence type="ECO:0000313" key="3">
    <source>
        <dbReference type="Proteomes" id="UP000198802"/>
    </source>
</evidence>
<sequence>MSGVRVLEVATHVFGPVASAVLAEWGAQVVKVEHPRTGDPYRALTTVGLHPEYRGVDPYFQSANRGKRSVGIDLTHPRGRELLDRLLAGSDVFVTNLREGARRRLGIDVDDIRARHPSIVYVRASAFGARGPDAHRGGYDAGAFWARSGMQHLLGSPGTADAAGTADTADAQWPGPPRPAFGDLVAGLALAGGVSAALYRRATTGEGALVDGSLLAAGLWQVQPDIINAWIEQAERSAAQPASGPAEPDGTAEPDGSTGPRSVRRRAWNPLMLPYRTADGRFVALMMLSPDRNWPALCDALGRSDLATDPRFVDLDARRRNAPACVDELDAIFAARPLAAWREALAGFGGEWAVTQHPGEVHDDPQVAANGYVSEVETGGGFGMPMVTTPVQFDGRPGSPSRAPEHGEHTEDVLLELGLSWEEILRLKEHGAIL</sequence>
<accession>A0A0S4QPQ4</accession>
<keyword evidence="3" id="KW-1185">Reference proteome</keyword>
<organism evidence="2 3">
    <name type="scientific">Parafrankia irregularis</name>
    <dbReference type="NCBI Taxonomy" id="795642"/>
    <lineage>
        <taxon>Bacteria</taxon>
        <taxon>Bacillati</taxon>
        <taxon>Actinomycetota</taxon>
        <taxon>Actinomycetes</taxon>
        <taxon>Frankiales</taxon>
        <taxon>Frankiaceae</taxon>
        <taxon>Parafrankia</taxon>
    </lineage>
</organism>